<gene>
    <name evidence="3" type="ORF">BT63DRAFT_374839</name>
</gene>
<dbReference type="OrthoDB" id="2831684at2759"/>
<dbReference type="InterPro" id="IPR017853">
    <property type="entry name" value="GH"/>
</dbReference>
<feature type="chain" id="PRO_5025407345" description="Beta-glucuronidase C-terminal domain-containing protein" evidence="1">
    <location>
        <begin position="19"/>
        <end position="566"/>
    </location>
</feature>
<dbReference type="SUPFAM" id="SSF51445">
    <property type="entry name" value="(Trans)glycosidases"/>
    <property type="match status" value="1"/>
</dbReference>
<evidence type="ECO:0000256" key="1">
    <source>
        <dbReference type="SAM" id="SignalP"/>
    </source>
</evidence>
<dbReference type="AlphaFoldDB" id="A0A6A6U800"/>
<evidence type="ECO:0000313" key="4">
    <source>
        <dbReference type="Proteomes" id="UP000799302"/>
    </source>
</evidence>
<evidence type="ECO:0000259" key="2">
    <source>
        <dbReference type="Pfam" id="PF16862"/>
    </source>
</evidence>
<reference evidence="3" key="1">
    <citation type="journal article" date="2020" name="Stud. Mycol.">
        <title>101 Dothideomycetes genomes: a test case for predicting lifestyles and emergence of pathogens.</title>
        <authorList>
            <person name="Haridas S."/>
            <person name="Albert R."/>
            <person name="Binder M."/>
            <person name="Bloem J."/>
            <person name="Labutti K."/>
            <person name="Salamov A."/>
            <person name="Andreopoulos B."/>
            <person name="Baker S."/>
            <person name="Barry K."/>
            <person name="Bills G."/>
            <person name="Bluhm B."/>
            <person name="Cannon C."/>
            <person name="Castanera R."/>
            <person name="Culley D."/>
            <person name="Daum C."/>
            <person name="Ezra D."/>
            <person name="Gonzalez J."/>
            <person name="Henrissat B."/>
            <person name="Kuo A."/>
            <person name="Liang C."/>
            <person name="Lipzen A."/>
            <person name="Lutzoni F."/>
            <person name="Magnuson J."/>
            <person name="Mondo S."/>
            <person name="Nolan M."/>
            <person name="Ohm R."/>
            <person name="Pangilinan J."/>
            <person name="Park H.-J."/>
            <person name="Ramirez L."/>
            <person name="Alfaro M."/>
            <person name="Sun H."/>
            <person name="Tritt A."/>
            <person name="Yoshinaga Y."/>
            <person name="Zwiers L.-H."/>
            <person name="Turgeon B."/>
            <person name="Goodwin S."/>
            <person name="Spatafora J."/>
            <person name="Crous P."/>
            <person name="Grigoriev I."/>
        </authorList>
    </citation>
    <scope>NUCLEOTIDE SEQUENCE</scope>
    <source>
        <strain evidence="3">CBS 115976</strain>
    </source>
</reference>
<dbReference type="PANTHER" id="PTHR36183:SF2">
    <property type="entry name" value="BETA-GLUCURONIDASE C-TERMINAL DOMAIN-CONTAINING PROTEIN"/>
    <property type="match status" value="1"/>
</dbReference>
<dbReference type="Pfam" id="PF16862">
    <property type="entry name" value="Glyco_hydro_79C"/>
    <property type="match status" value="1"/>
</dbReference>
<dbReference type="Gene3D" id="2.60.40.1180">
    <property type="entry name" value="Golgi alpha-mannosidase II"/>
    <property type="match status" value="1"/>
</dbReference>
<organism evidence="3 4">
    <name type="scientific">Microthyrium microscopicum</name>
    <dbReference type="NCBI Taxonomy" id="703497"/>
    <lineage>
        <taxon>Eukaryota</taxon>
        <taxon>Fungi</taxon>
        <taxon>Dikarya</taxon>
        <taxon>Ascomycota</taxon>
        <taxon>Pezizomycotina</taxon>
        <taxon>Dothideomycetes</taxon>
        <taxon>Dothideomycetes incertae sedis</taxon>
        <taxon>Microthyriales</taxon>
        <taxon>Microthyriaceae</taxon>
        <taxon>Microthyrium</taxon>
    </lineage>
</organism>
<sequence>MRLPFSLILLALTSLTTAQGDASAAPSLQASDTSTISAALDPSFAGLGIEPSNLYSFTGGAQANQLSINLLQNLADYAGAPPHLRIGGNTQDYMIYDSSYTNFNVENTADPTGQGDSDIFTIGPGYFEALDRFPQGTPITYGLNLAYSLTDWNTRIVDTATAAVTKLSNVKLVSFEIGNEPDLYHENNIRDVSYAGPQYTSEWLARADQVWTKVLQPAGIPSKFFEPAATASTDGTTFDINSLIKFGITAGSDNADTFVFGWNQHDYYYFTGVTNYGLTIDHMLQLQTTEDQFAYWTTQVDAANKSSLPYYLREMSSAGPTGLQNISDSFAGALWTLNFFCYAASIGIASVEMHMTDNSYASPWQPININNQSPHVRPNYYAFAAVAQLIGSGNGTSQIAKLPLTSVTSAYTAYVKAYSYYRQGQLAGFVLINGKTSNTTDTSKSMNFSLSLPNNFANQKLWLQYMSSTGASATSGVTWNGVSFEQTDDGTPQTVKTTTDTLDIGSDGKVTVSVPDSQAIVATINFGLGGVNTAIKKSDALARSQGSVVLICISIVMSFWVCDWII</sequence>
<dbReference type="PANTHER" id="PTHR36183">
    <property type="entry name" value="BETA-GLUCURONIDASE"/>
    <property type="match status" value="1"/>
</dbReference>
<keyword evidence="1" id="KW-0732">Signal</keyword>
<protein>
    <recommendedName>
        <fullName evidence="2">Beta-glucuronidase C-terminal domain-containing protein</fullName>
    </recommendedName>
</protein>
<dbReference type="InterPro" id="IPR052974">
    <property type="entry name" value="GH79_Enzymes"/>
</dbReference>
<dbReference type="Gene3D" id="3.20.20.80">
    <property type="entry name" value="Glycosidases"/>
    <property type="match status" value="1"/>
</dbReference>
<proteinExistence type="predicted"/>
<dbReference type="InterPro" id="IPR013780">
    <property type="entry name" value="Glyco_hydro_b"/>
</dbReference>
<dbReference type="Proteomes" id="UP000799302">
    <property type="component" value="Unassembled WGS sequence"/>
</dbReference>
<feature type="domain" description="Beta-glucuronidase C-terminal" evidence="2">
    <location>
        <begin position="417"/>
        <end position="521"/>
    </location>
</feature>
<dbReference type="EMBL" id="MU004237">
    <property type="protein sequence ID" value="KAF2667413.1"/>
    <property type="molecule type" value="Genomic_DNA"/>
</dbReference>
<name>A0A6A6U800_9PEZI</name>
<dbReference type="InterPro" id="IPR031728">
    <property type="entry name" value="GlcAase_C"/>
</dbReference>
<accession>A0A6A6U800</accession>
<keyword evidence="4" id="KW-1185">Reference proteome</keyword>
<feature type="signal peptide" evidence="1">
    <location>
        <begin position="1"/>
        <end position="18"/>
    </location>
</feature>
<evidence type="ECO:0000313" key="3">
    <source>
        <dbReference type="EMBL" id="KAF2667413.1"/>
    </source>
</evidence>